<dbReference type="EMBL" id="JASJQH010009514">
    <property type="protein sequence ID" value="KAK9679261.1"/>
    <property type="molecule type" value="Genomic_DNA"/>
</dbReference>
<gene>
    <name evidence="5" type="ORF">K7432_016346</name>
</gene>
<feature type="domain" description="N-acetyltransferase" evidence="4">
    <location>
        <begin position="12"/>
        <end position="183"/>
    </location>
</feature>
<keyword evidence="6" id="KW-1185">Reference proteome</keyword>
<protein>
    <recommendedName>
        <fullName evidence="4">N-acetyltransferase domain-containing protein</fullName>
    </recommendedName>
</protein>
<evidence type="ECO:0000256" key="2">
    <source>
        <dbReference type="ARBA" id="ARBA00022679"/>
    </source>
</evidence>
<organism evidence="5 6">
    <name type="scientific">Basidiobolus ranarum</name>
    <dbReference type="NCBI Taxonomy" id="34480"/>
    <lineage>
        <taxon>Eukaryota</taxon>
        <taxon>Fungi</taxon>
        <taxon>Fungi incertae sedis</taxon>
        <taxon>Zoopagomycota</taxon>
        <taxon>Entomophthoromycotina</taxon>
        <taxon>Basidiobolomycetes</taxon>
        <taxon>Basidiobolales</taxon>
        <taxon>Basidiobolaceae</taxon>
        <taxon>Basidiobolus</taxon>
    </lineage>
</organism>
<proteinExistence type="inferred from homology"/>
<dbReference type="PANTHER" id="PTHR13256">
    <property type="entry name" value="N-ACETYLTRANSFERASE 9"/>
    <property type="match status" value="1"/>
</dbReference>
<dbReference type="InterPro" id="IPR039135">
    <property type="entry name" value="NAT9-like"/>
</dbReference>
<keyword evidence="3" id="KW-0012">Acyltransferase</keyword>
<comment type="caution">
    <text evidence="5">The sequence shown here is derived from an EMBL/GenBank/DDBJ whole genome shotgun (WGS) entry which is preliminary data.</text>
</comment>
<dbReference type="PROSITE" id="PS51186">
    <property type="entry name" value="GNAT"/>
    <property type="match status" value="1"/>
</dbReference>
<dbReference type="Gene3D" id="3.40.630.30">
    <property type="match status" value="1"/>
</dbReference>
<dbReference type="InterPro" id="IPR000182">
    <property type="entry name" value="GNAT_dom"/>
</dbReference>
<sequence>LKYYLVKVGNTVVLVPYKQEHVERYHEWMKSPFLQEMTASEPLSLEEEYEMQRTWHTDDDKCTFILLALPPNSQDKSTEEIAQEGKMIGDINFFLNDIDDPTFAEIEIMIAEPDYRRRGLGSEALKLMMNYGIQELGVTKFQAKISLKNEASISLFRDKLGYIEEGISEVWQEMALGMQVNDSLKASLEKETSHAKVGSYIRSD</sequence>
<accession>A0ABR2VMQ0</accession>
<evidence type="ECO:0000313" key="5">
    <source>
        <dbReference type="EMBL" id="KAK9679261.1"/>
    </source>
</evidence>
<dbReference type="CDD" id="cd04301">
    <property type="entry name" value="NAT_SF"/>
    <property type="match status" value="1"/>
</dbReference>
<reference evidence="5 6" key="1">
    <citation type="submission" date="2023-04" db="EMBL/GenBank/DDBJ databases">
        <title>Genome of Basidiobolus ranarum AG-B5.</title>
        <authorList>
            <person name="Stajich J.E."/>
            <person name="Carter-House D."/>
            <person name="Gryganskyi A."/>
        </authorList>
    </citation>
    <scope>NUCLEOTIDE SEQUENCE [LARGE SCALE GENOMIC DNA]</scope>
    <source>
        <strain evidence="5 6">AG-B5</strain>
    </source>
</reference>
<comment type="similarity">
    <text evidence="1">Belongs to the acetyltransferase family. GNAT subfamily.</text>
</comment>
<name>A0ABR2VMQ0_9FUNG</name>
<feature type="non-terminal residue" evidence="5">
    <location>
        <position position="1"/>
    </location>
</feature>
<keyword evidence="2" id="KW-0808">Transferase</keyword>
<dbReference type="SUPFAM" id="SSF55729">
    <property type="entry name" value="Acyl-CoA N-acyltransferases (Nat)"/>
    <property type="match status" value="1"/>
</dbReference>
<dbReference type="Proteomes" id="UP001479436">
    <property type="component" value="Unassembled WGS sequence"/>
</dbReference>
<evidence type="ECO:0000313" key="6">
    <source>
        <dbReference type="Proteomes" id="UP001479436"/>
    </source>
</evidence>
<evidence type="ECO:0000259" key="4">
    <source>
        <dbReference type="PROSITE" id="PS51186"/>
    </source>
</evidence>
<dbReference type="InterPro" id="IPR016181">
    <property type="entry name" value="Acyl_CoA_acyltransferase"/>
</dbReference>
<dbReference type="Pfam" id="PF13302">
    <property type="entry name" value="Acetyltransf_3"/>
    <property type="match status" value="1"/>
</dbReference>
<dbReference type="PANTHER" id="PTHR13256:SF16">
    <property type="entry name" value="ALPHA_BETA-TUBULIN-N-ACETYLTRANSFERASE 9"/>
    <property type="match status" value="1"/>
</dbReference>
<evidence type="ECO:0000256" key="1">
    <source>
        <dbReference type="ARBA" id="ARBA00009342"/>
    </source>
</evidence>
<evidence type="ECO:0000256" key="3">
    <source>
        <dbReference type="ARBA" id="ARBA00023315"/>
    </source>
</evidence>